<dbReference type="PANTHER" id="PTHR43433:SF5">
    <property type="entry name" value="AB HYDROLASE-1 DOMAIN-CONTAINING PROTEIN"/>
    <property type="match status" value="1"/>
</dbReference>
<accession>A0ABQ4M3V7</accession>
<dbReference type="PANTHER" id="PTHR43433">
    <property type="entry name" value="HYDROLASE, ALPHA/BETA FOLD FAMILY PROTEIN"/>
    <property type="match status" value="1"/>
</dbReference>
<comment type="caution">
    <text evidence="2">The sequence shown here is derived from an EMBL/GenBank/DDBJ whole genome shotgun (WGS) entry which is preliminary data.</text>
</comment>
<reference evidence="2 3" key="1">
    <citation type="submission" date="2021-03" db="EMBL/GenBank/DDBJ databases">
        <title>Antimicrobial resistance genes in bacteria isolated from Japanese honey, and their potential for conferring macrolide and lincosamide resistance in the American foulbrood pathogen Paenibacillus larvae.</title>
        <authorList>
            <person name="Okamoto M."/>
            <person name="Kumagai M."/>
            <person name="Kanamori H."/>
            <person name="Takamatsu D."/>
        </authorList>
    </citation>
    <scope>NUCLEOTIDE SEQUENCE [LARGE SCALE GENOMIC DNA]</scope>
    <source>
        <strain evidence="2 3">J21TS3</strain>
    </source>
</reference>
<dbReference type="InterPro" id="IPR050471">
    <property type="entry name" value="AB_hydrolase"/>
</dbReference>
<dbReference type="SUPFAM" id="SSF53474">
    <property type="entry name" value="alpha/beta-Hydrolases"/>
    <property type="match status" value="1"/>
</dbReference>
<dbReference type="RefSeq" id="WP_212952672.1">
    <property type="nucleotide sequence ID" value="NZ_BORW01000047.1"/>
</dbReference>
<dbReference type="InterPro" id="IPR029058">
    <property type="entry name" value="AB_hydrolase_fold"/>
</dbReference>
<dbReference type="EMBL" id="BORW01000047">
    <property type="protein sequence ID" value="GIO70124.1"/>
    <property type="molecule type" value="Genomic_DNA"/>
</dbReference>
<name>A0ABQ4M3V7_9BACL</name>
<proteinExistence type="predicted"/>
<dbReference type="Pfam" id="PF00561">
    <property type="entry name" value="Abhydrolase_1"/>
    <property type="match status" value="1"/>
</dbReference>
<sequence>MTERLIQTRGVDICTESFGNPKDPAVLLIMGATVSMIWWEDAFCRNIADQGRFVIRYDNRDTGRSVTYEPGNPGYTFEDLADDAMGVLDAYGIEKAHIVGMSMGGLLTQIIALRHRERVLSVTLLATSNFAPGLPPMEEKVERFFAEQGNVDWSDAQAAAAFSLARWRMLSGPGRVLDEQKIAFLSELEVNRAVNPASMSNHAFVTGGETYLQRTQEIDAPALVIHGTDDPIIPYAHGVHLSETIPNAKLLTLTGAGHELHPDDWDAMIQAIVHHTSG</sequence>
<dbReference type="PRINTS" id="PR00111">
    <property type="entry name" value="ABHYDROLASE"/>
</dbReference>
<feature type="domain" description="AB hydrolase-1" evidence="1">
    <location>
        <begin position="24"/>
        <end position="263"/>
    </location>
</feature>
<protein>
    <submittedName>
        <fullName evidence="2">Acetyltransferase</fullName>
    </submittedName>
</protein>
<evidence type="ECO:0000259" key="1">
    <source>
        <dbReference type="Pfam" id="PF00561"/>
    </source>
</evidence>
<gene>
    <name evidence="2" type="ORF">J21TS3_49450</name>
</gene>
<evidence type="ECO:0000313" key="3">
    <source>
        <dbReference type="Proteomes" id="UP000680638"/>
    </source>
</evidence>
<dbReference type="Gene3D" id="3.40.50.1820">
    <property type="entry name" value="alpha/beta hydrolase"/>
    <property type="match status" value="1"/>
</dbReference>
<evidence type="ECO:0000313" key="2">
    <source>
        <dbReference type="EMBL" id="GIO70124.1"/>
    </source>
</evidence>
<dbReference type="InterPro" id="IPR000073">
    <property type="entry name" value="AB_hydrolase_1"/>
</dbReference>
<dbReference type="Proteomes" id="UP000680638">
    <property type="component" value="Unassembled WGS sequence"/>
</dbReference>
<organism evidence="2 3">
    <name type="scientific">Paenibacillus cookii</name>
    <dbReference type="NCBI Taxonomy" id="157839"/>
    <lineage>
        <taxon>Bacteria</taxon>
        <taxon>Bacillati</taxon>
        <taxon>Bacillota</taxon>
        <taxon>Bacilli</taxon>
        <taxon>Bacillales</taxon>
        <taxon>Paenibacillaceae</taxon>
        <taxon>Paenibacillus</taxon>
    </lineage>
</organism>
<keyword evidence="3" id="KW-1185">Reference proteome</keyword>